<organism evidence="1 2">
    <name type="scientific">Gimesia fumaroli</name>
    <dbReference type="NCBI Taxonomy" id="2527976"/>
    <lineage>
        <taxon>Bacteria</taxon>
        <taxon>Pseudomonadati</taxon>
        <taxon>Planctomycetota</taxon>
        <taxon>Planctomycetia</taxon>
        <taxon>Planctomycetales</taxon>
        <taxon>Planctomycetaceae</taxon>
        <taxon>Gimesia</taxon>
    </lineage>
</organism>
<evidence type="ECO:0000313" key="2">
    <source>
        <dbReference type="Proteomes" id="UP000318313"/>
    </source>
</evidence>
<protein>
    <submittedName>
        <fullName evidence="1">Uncharacterized protein</fullName>
    </submittedName>
</protein>
<dbReference type="KEGG" id="gfm:Enr17x_38790"/>
<reference evidence="1 2" key="1">
    <citation type="submission" date="2019-03" db="EMBL/GenBank/DDBJ databases">
        <title>Deep-cultivation of Planctomycetes and their phenomic and genomic characterization uncovers novel biology.</title>
        <authorList>
            <person name="Wiegand S."/>
            <person name="Jogler M."/>
            <person name="Boedeker C."/>
            <person name="Pinto D."/>
            <person name="Vollmers J."/>
            <person name="Rivas-Marin E."/>
            <person name="Kohn T."/>
            <person name="Peeters S.H."/>
            <person name="Heuer A."/>
            <person name="Rast P."/>
            <person name="Oberbeckmann S."/>
            <person name="Bunk B."/>
            <person name="Jeske O."/>
            <person name="Meyerdierks A."/>
            <person name="Storesund J.E."/>
            <person name="Kallscheuer N."/>
            <person name="Luecker S."/>
            <person name="Lage O.M."/>
            <person name="Pohl T."/>
            <person name="Merkel B.J."/>
            <person name="Hornburger P."/>
            <person name="Mueller R.-W."/>
            <person name="Bruemmer F."/>
            <person name="Labrenz M."/>
            <person name="Spormann A.M."/>
            <person name="Op den Camp H."/>
            <person name="Overmann J."/>
            <person name="Amann R."/>
            <person name="Jetten M.S.M."/>
            <person name="Mascher T."/>
            <person name="Medema M.H."/>
            <person name="Devos D.P."/>
            <person name="Kaster A.-K."/>
            <person name="Ovreas L."/>
            <person name="Rohde M."/>
            <person name="Galperin M.Y."/>
            <person name="Jogler C."/>
        </authorList>
    </citation>
    <scope>NUCLEOTIDE SEQUENCE [LARGE SCALE GENOMIC DNA]</scope>
    <source>
        <strain evidence="1 2">Enr17</strain>
    </source>
</reference>
<dbReference type="EMBL" id="CP037452">
    <property type="protein sequence ID" value="QDV51820.1"/>
    <property type="molecule type" value="Genomic_DNA"/>
</dbReference>
<gene>
    <name evidence="1" type="ORF">Enr17x_38790</name>
</gene>
<accession>A0A518IFH9</accession>
<keyword evidence="2" id="KW-1185">Reference proteome</keyword>
<name>A0A518IFH9_9PLAN</name>
<proteinExistence type="predicted"/>
<dbReference type="Proteomes" id="UP000318313">
    <property type="component" value="Chromosome"/>
</dbReference>
<sequence length="84" mass="9160">MGSQQHAEKGIEYTLRSTGALNHIKKPNPKKTKLKKIRLMIPPVRKSFSGRKTLLASSGSISPVVSDILFSTTARSLFYLGSAS</sequence>
<evidence type="ECO:0000313" key="1">
    <source>
        <dbReference type="EMBL" id="QDV51820.1"/>
    </source>
</evidence>
<dbReference type="AlphaFoldDB" id="A0A518IFH9"/>